<reference evidence="4 5" key="1">
    <citation type="submission" date="2021-07" db="EMBL/GenBank/DDBJ databases">
        <title>Sphingomonas sp.</title>
        <authorList>
            <person name="Feng G."/>
            <person name="Li J."/>
            <person name="Pan M."/>
        </authorList>
    </citation>
    <scope>NUCLEOTIDE SEQUENCE [LARGE SCALE GENOMIC DNA]</scope>
    <source>
        <strain evidence="4 5">RRHST34</strain>
    </source>
</reference>
<gene>
    <name evidence="4" type="ORF">KZ820_12510</name>
</gene>
<sequence length="674" mass="73870">MLYPIGRRALLRATTASAALAGVARLAPLHAAPKAAPGAAPLTQNRAPLAPQPFQPLPTGAIKPAGWLRRQLEIQARGMGGRLDETWPDVGANSGWLGGSGESWERGPYFLDGLLPLAWQLDDPALKAKAQRFVDWTLASQRADGMFGPASNDDWWPRMVMLKALTQYHELTGDPRVLRLMTAYFAHQLEALPARPLKDWGKFRWQDQVVSVIWLYNRTGDAKLLDLAALLKRQGYDWQGLFADYPYRTKTSKQAIGLDRPDVPGQVPEGLKDPALSVHGVNNAQALKVSPVWSVVSGDAADRAAIQRQLGALDRYHGLPIGIYSADEHLAGRSPSQGVELCAIVEAMYSLEQALAITGDAALADRIERLAYNALPATFTDDMWAHQYDQQPNQVQCVHGPGPWTTNGPESNMFGLEPHFGCCTANFHQGWPKLTTHLWMASADGGLAATLYAPCTVATRVRDAPVTLRQETDYPFRHAVAIAVEPDRPLTFPIRLRIPGWSQQTTVLVNGEAQSARTDRGFVRLEREWRPGDRIELAFASRPRAVVSPEGWTSFEDGALVFALPIEEKWTKVRQRGLTADWEIRPASRWAFGVTSDAPLERVERSVGPVPFSRRSPAVLLTTRAVPIDGWAIADGAASPPPATAKPAGAARTLVLMPYGAPKLRITAFPSRIL</sequence>
<evidence type="ECO:0000313" key="4">
    <source>
        <dbReference type="EMBL" id="MBW6531558.1"/>
    </source>
</evidence>
<evidence type="ECO:0000256" key="1">
    <source>
        <dbReference type="SAM" id="SignalP"/>
    </source>
</evidence>
<evidence type="ECO:0000259" key="3">
    <source>
        <dbReference type="Pfam" id="PF20736"/>
    </source>
</evidence>
<dbReference type="InterPro" id="IPR008928">
    <property type="entry name" value="6-hairpin_glycosidase_sf"/>
</dbReference>
<accession>A0ABS7BPL9</accession>
<dbReference type="Pfam" id="PF20736">
    <property type="entry name" value="Glyco_hydro127M"/>
    <property type="match status" value="1"/>
</dbReference>
<dbReference type="InterPro" id="IPR049174">
    <property type="entry name" value="Beta-AFase-like"/>
</dbReference>
<dbReference type="SUPFAM" id="SSF48208">
    <property type="entry name" value="Six-hairpin glycosidases"/>
    <property type="match status" value="1"/>
</dbReference>
<dbReference type="PANTHER" id="PTHR43465">
    <property type="entry name" value="DUF1680 DOMAIN PROTEIN (AFU_ORTHOLOGUE AFUA_1G08910)"/>
    <property type="match status" value="1"/>
</dbReference>
<protein>
    <submittedName>
        <fullName evidence="4">Glycoside hydrolase family 127 protein</fullName>
    </submittedName>
</protein>
<name>A0ABS7BPL9_9SPHN</name>
<dbReference type="GO" id="GO:0016787">
    <property type="term" value="F:hydrolase activity"/>
    <property type="evidence" value="ECO:0007669"/>
    <property type="project" value="UniProtKB-KW"/>
</dbReference>
<comment type="caution">
    <text evidence="4">The sequence shown here is derived from an EMBL/GenBank/DDBJ whole genome shotgun (WGS) entry which is preliminary data.</text>
</comment>
<feature type="signal peptide" evidence="1">
    <location>
        <begin position="1"/>
        <end position="31"/>
    </location>
</feature>
<keyword evidence="5" id="KW-1185">Reference proteome</keyword>
<evidence type="ECO:0000313" key="5">
    <source>
        <dbReference type="Proteomes" id="UP000759103"/>
    </source>
</evidence>
<dbReference type="InterPro" id="IPR012878">
    <property type="entry name" value="Beta-AFase-like_GH127_cat"/>
</dbReference>
<dbReference type="Proteomes" id="UP000759103">
    <property type="component" value="Unassembled WGS sequence"/>
</dbReference>
<dbReference type="PANTHER" id="PTHR43465:SF2">
    <property type="entry name" value="DUF1680 DOMAIN PROTEIN (AFU_ORTHOLOGUE AFUA_1G08910)"/>
    <property type="match status" value="1"/>
</dbReference>
<feature type="domain" description="Non-reducing end beta-L-arabinofuranosidase-like GH127 middle" evidence="3">
    <location>
        <begin position="447"/>
        <end position="539"/>
    </location>
</feature>
<organism evidence="4 5">
    <name type="scientific">Sphingomonas citri</name>
    <dbReference type="NCBI Taxonomy" id="2862499"/>
    <lineage>
        <taxon>Bacteria</taxon>
        <taxon>Pseudomonadati</taxon>
        <taxon>Pseudomonadota</taxon>
        <taxon>Alphaproteobacteria</taxon>
        <taxon>Sphingomonadales</taxon>
        <taxon>Sphingomonadaceae</taxon>
        <taxon>Sphingomonas</taxon>
    </lineage>
</organism>
<keyword evidence="4" id="KW-0378">Hydrolase</keyword>
<dbReference type="InterPro" id="IPR049046">
    <property type="entry name" value="Beta-AFase-like_GH127_middle"/>
</dbReference>
<dbReference type="InterPro" id="IPR006311">
    <property type="entry name" value="TAT_signal"/>
</dbReference>
<dbReference type="RefSeq" id="WP_219748962.1">
    <property type="nucleotide sequence ID" value="NZ_JAHXZN010000004.1"/>
</dbReference>
<dbReference type="PROSITE" id="PS51318">
    <property type="entry name" value="TAT"/>
    <property type="match status" value="1"/>
</dbReference>
<dbReference type="EMBL" id="JAHXZN010000004">
    <property type="protein sequence ID" value="MBW6531558.1"/>
    <property type="molecule type" value="Genomic_DNA"/>
</dbReference>
<dbReference type="Pfam" id="PF07944">
    <property type="entry name" value="Beta-AFase-like_GH127_cat"/>
    <property type="match status" value="1"/>
</dbReference>
<proteinExistence type="predicted"/>
<keyword evidence="1" id="KW-0732">Signal</keyword>
<feature type="chain" id="PRO_5045168192" evidence="1">
    <location>
        <begin position="32"/>
        <end position="674"/>
    </location>
</feature>
<evidence type="ECO:0000259" key="2">
    <source>
        <dbReference type="Pfam" id="PF07944"/>
    </source>
</evidence>
<feature type="domain" description="Non-reducing end beta-L-arabinofuranosidase-like GH127 catalytic" evidence="2">
    <location>
        <begin position="119"/>
        <end position="434"/>
    </location>
</feature>